<organism evidence="4 5">
    <name type="scientific">Haloarchaeobius iranensis</name>
    <dbReference type="NCBI Taxonomy" id="996166"/>
    <lineage>
        <taxon>Archaea</taxon>
        <taxon>Methanobacteriati</taxon>
        <taxon>Methanobacteriota</taxon>
        <taxon>Stenosarchaea group</taxon>
        <taxon>Halobacteria</taxon>
        <taxon>Halobacteriales</taxon>
        <taxon>Halorubellaceae</taxon>
        <taxon>Haloarchaeobius</taxon>
    </lineage>
</organism>
<evidence type="ECO:0000256" key="1">
    <source>
        <dbReference type="ARBA" id="ARBA00023122"/>
    </source>
</evidence>
<keyword evidence="1 2" id="KW-0129">CBS domain</keyword>
<dbReference type="OrthoDB" id="43333at2157"/>
<sequence>MIEIPVHGALTEDAAVVRPDCSLPAAAEYLRDPDVPALVVRDEQDGVAGVVTESDVVAAVAEEGFTRPVGEVMSTPVVTVGPTMSVGLAADRMRKAGIAVLPIVDDGEYHGVVTRGTLAPYVTRSRLDSTWDAEPLRLDRVSEADAEATDPA</sequence>
<dbReference type="AlphaFoldDB" id="A0A1G9ZS69"/>
<dbReference type="PANTHER" id="PTHR43080:SF2">
    <property type="entry name" value="CBS DOMAIN-CONTAINING PROTEIN"/>
    <property type="match status" value="1"/>
</dbReference>
<feature type="domain" description="CBS" evidence="3">
    <location>
        <begin position="10"/>
        <end position="69"/>
    </location>
</feature>
<dbReference type="SUPFAM" id="SSF54631">
    <property type="entry name" value="CBS-domain pair"/>
    <property type="match status" value="1"/>
</dbReference>
<name>A0A1G9ZS69_9EURY</name>
<dbReference type="Pfam" id="PF00571">
    <property type="entry name" value="CBS"/>
    <property type="match status" value="2"/>
</dbReference>
<evidence type="ECO:0000259" key="3">
    <source>
        <dbReference type="PROSITE" id="PS51371"/>
    </source>
</evidence>
<keyword evidence="5" id="KW-1185">Reference proteome</keyword>
<dbReference type="PROSITE" id="PS51371">
    <property type="entry name" value="CBS"/>
    <property type="match status" value="2"/>
</dbReference>
<accession>A0A1G9ZS69</accession>
<dbReference type="EMBL" id="FNIA01000022">
    <property type="protein sequence ID" value="SDN23761.1"/>
    <property type="molecule type" value="Genomic_DNA"/>
</dbReference>
<reference evidence="4 5" key="1">
    <citation type="submission" date="2016-10" db="EMBL/GenBank/DDBJ databases">
        <authorList>
            <person name="de Groot N.N."/>
        </authorList>
    </citation>
    <scope>NUCLEOTIDE SEQUENCE [LARGE SCALE GENOMIC DNA]</scope>
    <source>
        <strain evidence="5">EB21,IBRC-M 10013,KCTC 4048</strain>
    </source>
</reference>
<dbReference type="Gene3D" id="3.10.580.10">
    <property type="entry name" value="CBS-domain"/>
    <property type="match status" value="1"/>
</dbReference>
<dbReference type="Proteomes" id="UP000199370">
    <property type="component" value="Unassembled WGS sequence"/>
</dbReference>
<protein>
    <submittedName>
        <fullName evidence="4">CBS domain-containing protein</fullName>
    </submittedName>
</protein>
<evidence type="ECO:0000256" key="2">
    <source>
        <dbReference type="PROSITE-ProRule" id="PRU00703"/>
    </source>
</evidence>
<dbReference type="InterPro" id="IPR000644">
    <property type="entry name" value="CBS_dom"/>
</dbReference>
<dbReference type="RefSeq" id="WP_089735470.1">
    <property type="nucleotide sequence ID" value="NZ_FNIA01000022.1"/>
</dbReference>
<dbReference type="PANTHER" id="PTHR43080">
    <property type="entry name" value="CBS DOMAIN-CONTAINING PROTEIN CBSX3, MITOCHONDRIAL"/>
    <property type="match status" value="1"/>
</dbReference>
<gene>
    <name evidence="4" type="ORF">SAMN05192554_1229</name>
</gene>
<dbReference type="InterPro" id="IPR046342">
    <property type="entry name" value="CBS_dom_sf"/>
</dbReference>
<feature type="domain" description="CBS" evidence="3">
    <location>
        <begin position="73"/>
        <end position="129"/>
    </location>
</feature>
<dbReference type="STRING" id="996166.SAMN05192554_1229"/>
<dbReference type="InterPro" id="IPR051257">
    <property type="entry name" value="Diverse_CBS-Domain"/>
</dbReference>
<evidence type="ECO:0000313" key="4">
    <source>
        <dbReference type="EMBL" id="SDN23761.1"/>
    </source>
</evidence>
<dbReference type="SMART" id="SM00116">
    <property type="entry name" value="CBS"/>
    <property type="match status" value="2"/>
</dbReference>
<proteinExistence type="predicted"/>
<evidence type="ECO:0000313" key="5">
    <source>
        <dbReference type="Proteomes" id="UP000199370"/>
    </source>
</evidence>